<keyword evidence="2" id="KW-1185">Reference proteome</keyword>
<protein>
    <submittedName>
        <fullName evidence="1">Uncharacterized protein</fullName>
    </submittedName>
</protein>
<dbReference type="AlphaFoldDB" id="A0A2T4APN0"/>
<gene>
    <name evidence="1" type="ORF">M431DRAFT_292777</name>
</gene>
<dbReference type="Proteomes" id="UP000241690">
    <property type="component" value="Unassembled WGS sequence"/>
</dbReference>
<organism evidence="1 2">
    <name type="scientific">Trichoderma harzianum CBS 226.95</name>
    <dbReference type="NCBI Taxonomy" id="983964"/>
    <lineage>
        <taxon>Eukaryota</taxon>
        <taxon>Fungi</taxon>
        <taxon>Dikarya</taxon>
        <taxon>Ascomycota</taxon>
        <taxon>Pezizomycotina</taxon>
        <taxon>Sordariomycetes</taxon>
        <taxon>Hypocreomycetidae</taxon>
        <taxon>Hypocreales</taxon>
        <taxon>Hypocreaceae</taxon>
        <taxon>Trichoderma</taxon>
    </lineage>
</organism>
<accession>A0A2T4APN0</accession>
<dbReference type="GeneID" id="36622665"/>
<dbReference type="RefSeq" id="XP_024778667.1">
    <property type="nucleotide sequence ID" value="XM_024914100.1"/>
</dbReference>
<dbReference type="EMBL" id="KZ679676">
    <property type="protein sequence ID" value="PTB58990.1"/>
    <property type="molecule type" value="Genomic_DNA"/>
</dbReference>
<evidence type="ECO:0000313" key="1">
    <source>
        <dbReference type="EMBL" id="PTB58990.1"/>
    </source>
</evidence>
<evidence type="ECO:0000313" key="2">
    <source>
        <dbReference type="Proteomes" id="UP000241690"/>
    </source>
</evidence>
<name>A0A2T4APN0_TRIHA</name>
<proteinExistence type="predicted"/>
<sequence length="146" mass="16719">MDRRSIRHCSTWGDEVEGCTRYRDRGRDEDIKQPRAASARYVYRRVLGRSGAYFAGTDRVRRVEIDPLRIALGPPILCYVGCVGEWPDWCDWTGGGLSQGGNWTDADRWRCESRILVCGRRGSNMERGVSSSSSYCIDLEEQGWCW</sequence>
<reference evidence="1 2" key="1">
    <citation type="submission" date="2016-07" db="EMBL/GenBank/DDBJ databases">
        <title>Multiple horizontal gene transfer events from other fungi enriched the ability of initially mycotrophic Trichoderma (Ascomycota) to feed on dead plant biomass.</title>
        <authorList>
            <consortium name="DOE Joint Genome Institute"/>
            <person name="Aerts A."/>
            <person name="Atanasova L."/>
            <person name="Chenthamara K."/>
            <person name="Zhang J."/>
            <person name="Grujic M."/>
            <person name="Henrissat B."/>
            <person name="Kuo A."/>
            <person name="Salamov A."/>
            <person name="Lipzen A."/>
            <person name="Labutti K."/>
            <person name="Barry K."/>
            <person name="Miao Y."/>
            <person name="Rahimi M.J."/>
            <person name="Shen Q."/>
            <person name="Grigoriev I.V."/>
            <person name="Kubicek C.P."/>
            <person name="Druzhinina I.S."/>
        </authorList>
    </citation>
    <scope>NUCLEOTIDE SEQUENCE [LARGE SCALE GENOMIC DNA]</scope>
    <source>
        <strain evidence="1 2">CBS 226.95</strain>
    </source>
</reference>